<dbReference type="Pfam" id="PF13650">
    <property type="entry name" value="Asp_protease_2"/>
    <property type="match status" value="1"/>
</dbReference>
<dbReference type="InterPro" id="IPR001584">
    <property type="entry name" value="Integrase_cat-core"/>
</dbReference>
<feature type="domain" description="CCHC-type" evidence="7">
    <location>
        <begin position="781"/>
        <end position="797"/>
    </location>
</feature>
<feature type="compositionally biased region" description="Basic and acidic residues" evidence="6">
    <location>
        <begin position="268"/>
        <end position="278"/>
    </location>
</feature>
<evidence type="ECO:0000256" key="2">
    <source>
        <dbReference type="ARBA" id="ARBA00022695"/>
    </source>
</evidence>
<dbReference type="GO" id="GO:0008270">
    <property type="term" value="F:zinc ion binding"/>
    <property type="evidence" value="ECO:0007669"/>
    <property type="project" value="UniProtKB-KW"/>
</dbReference>
<dbReference type="SUPFAM" id="SSF57756">
    <property type="entry name" value="Retrovirus zinc finger-like domains"/>
    <property type="match status" value="1"/>
</dbReference>
<gene>
    <name evidence="9" type="ORF">AX774_g7517</name>
</gene>
<dbReference type="Gene3D" id="3.30.420.10">
    <property type="entry name" value="Ribonuclease H-like superfamily/Ribonuclease H"/>
    <property type="match status" value="1"/>
</dbReference>
<evidence type="ECO:0000256" key="6">
    <source>
        <dbReference type="SAM" id="MobiDB-lite"/>
    </source>
</evidence>
<dbReference type="PROSITE" id="PS50158">
    <property type="entry name" value="ZF_CCHC"/>
    <property type="match status" value="1"/>
</dbReference>
<keyword evidence="1" id="KW-0808">Transferase</keyword>
<evidence type="ECO:0000259" key="8">
    <source>
        <dbReference type="PROSITE" id="PS50994"/>
    </source>
</evidence>
<dbReference type="EMBL" id="LSSK01001678">
    <property type="protein sequence ID" value="OMH79079.1"/>
    <property type="molecule type" value="Genomic_DNA"/>
</dbReference>
<dbReference type="PANTHER" id="PTHR37984:SF5">
    <property type="entry name" value="PROTEIN NYNRIN-LIKE"/>
    <property type="match status" value="1"/>
</dbReference>
<dbReference type="InterPro" id="IPR012337">
    <property type="entry name" value="RNaseH-like_sf"/>
</dbReference>
<reference evidence="10" key="1">
    <citation type="submission" date="2017-01" db="EMBL/GenBank/DDBJ databases">
        <authorList>
            <person name="Wang Y."/>
            <person name="White M."/>
            <person name="Kvist S."/>
            <person name="Moncalvo J.-M."/>
        </authorList>
    </citation>
    <scope>NUCLEOTIDE SEQUENCE [LARGE SCALE GENOMIC DNA]</scope>
    <source>
        <strain evidence="10">COL-18-3</strain>
    </source>
</reference>
<keyword evidence="2" id="KW-0548">Nucleotidyltransferase</keyword>
<feature type="region of interest" description="Disordered" evidence="6">
    <location>
        <begin position="268"/>
        <end position="294"/>
    </location>
</feature>
<dbReference type="CDD" id="cd00303">
    <property type="entry name" value="retropepsin_like"/>
    <property type="match status" value="1"/>
</dbReference>
<name>A0A1R1PDS9_ZANCU</name>
<keyword evidence="5" id="KW-0863">Zinc-finger</keyword>
<evidence type="ECO:0000256" key="1">
    <source>
        <dbReference type="ARBA" id="ARBA00022679"/>
    </source>
</evidence>
<sequence>MNVPKVYEANTGRDPEEWVEKFRLMAKLNKWSSEDWIDFISLYLGNNEKLWYKKNKSDFTSWEIFVKLFVKKFANKRSKTQVWDRLREIKQAEFETVEVLEVELESLLDSAEIVGDSIRADWLVSTLQPKYKKIINEENICGWSEIISRITKEEKDAPQTQGKNTAKEVEQKVKDYNRNAASKGGKPVKEIVRDQRPYGQLIKMFDEMSVNLLNKVEEVVDKRLKEAEHSSTVKQQDNDSEKSVSFIQVTDELDGELKELFAVDKRKSTSELDTENARRPGRPRLDVPSQDRGTGMAEVVIERPNVTSVQANMLTKPFSLISELEKTHLKVSILQLLDSSSSMSKELVEYINKNKISEVNELDIEERKLSNCKALVKVFGQNLWAVVDTGAACSVVSPGLVEGWGLSPDNFSKQTIVTADGKRHTTIGKVSNVPLKISSFTFSVNLWVMDRTEDILILGMDWLMEHRVSLNLRIPELRLPIENAEITTKLATFTNRNLFTEEQELYLLLKEETLGKENNLSEFNDILQEYKDIFVDDISELKQTEVSEQKIELIDETPIKLRPYRMPQQTQEKMLEKPSIFEARSKEDPKEWIDRYRLISKVNKWSDEEAIELIQLYLGKKELAWFKKNVATFKDWSALEKSFCEKFKNKEMSLMWWNRLQEIKLSDYNELDDFESDFEQLILESECTTWKKAIQIITNSDKIEKVIAPSPETKRAVGRQTSIRSREKVVQQREQSGYDDLLKKFEQLSVNLLSKVDQAVDKRFREARTYRNGGAQSTHIKCFKCNQEGHKSYQCRNVPNQTNTFTGTSHNNNVNFIDIVEMDDPKSEEVFAVERRGKDNKNYSPYANRSTKQEVKVPTKHKDSSVQSIVAQRMKDESSKMVVDVEPVNTERHSKDPTQKKAYVVRAAENTPKFTLKEELEHVYPKINLAQLLDVSPALTSEMSKLCRKTEIKELNELTYRKSRTSNCKVQVRIFGIKLTAVIDTGAACSVINPGMLRRLGLQPDTKYEQIIMTADGRKHISPGKVTDVPIIIAEYIFSANLVILDKNEDMLILRTDWLLHHQCTINLKTATMTSPVNGAELIIPIYTEASTANENYNSSEIFLLIKEERGNQLKSVEEIKEITELKKDPDITGRIARWAMLLRNYDYIIQHLPGKLNPADCLSRLVEEQSEIKISKEPVLDVMAMDFLEHEAVRQYLTDMSYPRNADEHFRKKLRNKARHYIIQNGILIKKVNGKLKTVLNEQNVDEVVTRIHNETHEGVENTWIRVSSNYCGAGLYNDVKKIVTYCSVCQYHKGSKENRHRLVPIVATKPFDIVGIDAIGPIAPTTESGNRYILTAIDYFTKYPIAAPVANLLSETIINFIINNIVAAYGVPQQLISDRGTSFLSENSTNVFEWLGIKHTPTTAYRPQSNGQVERLNQTLTNILIKQCKNDKKNWDLYLWKTLLVLRSMRNKSTKYSPSELLYGAQIHTPTTWTYNGEVDNIEEEIQNRIKVINDNIPELRKLAIENIKNAKINDEVTYNKKVTEINFNIGELVLKKVEFDRPKLERIWEGPYKIERRLDKGAYIISDNEGNRDLVHGDRLKRYNLKEGMIPDVSTPLRSSLQRFKQIINDEGIWP</sequence>
<dbReference type="InterPro" id="IPR050951">
    <property type="entry name" value="Retrovirus_Pol_polyprotein"/>
</dbReference>
<keyword evidence="3" id="KW-0540">Nuclease</keyword>
<dbReference type="InterPro" id="IPR021109">
    <property type="entry name" value="Peptidase_aspartic_dom_sf"/>
</dbReference>
<dbReference type="OrthoDB" id="10264707at2759"/>
<dbReference type="Pfam" id="PF17921">
    <property type="entry name" value="Integrase_H2C2"/>
    <property type="match status" value="1"/>
</dbReference>
<feature type="domain" description="Integrase catalytic" evidence="8">
    <location>
        <begin position="1308"/>
        <end position="1468"/>
    </location>
</feature>
<evidence type="ECO:0000259" key="7">
    <source>
        <dbReference type="PROSITE" id="PS50158"/>
    </source>
</evidence>
<evidence type="ECO:0000256" key="4">
    <source>
        <dbReference type="ARBA" id="ARBA00022759"/>
    </source>
</evidence>
<dbReference type="Gene3D" id="1.10.340.70">
    <property type="match status" value="1"/>
</dbReference>
<dbReference type="PROSITE" id="PS50994">
    <property type="entry name" value="INTEGRASE"/>
    <property type="match status" value="1"/>
</dbReference>
<keyword evidence="5" id="KW-0862">Zinc</keyword>
<dbReference type="FunFam" id="3.30.420.10:FF:000032">
    <property type="entry name" value="Retrovirus-related Pol polyprotein from transposon 297-like Protein"/>
    <property type="match status" value="1"/>
</dbReference>
<keyword evidence="10" id="KW-1185">Reference proteome</keyword>
<dbReference type="SUPFAM" id="SSF53098">
    <property type="entry name" value="Ribonuclease H-like"/>
    <property type="match status" value="1"/>
</dbReference>
<dbReference type="InterPro" id="IPR036875">
    <property type="entry name" value="Znf_CCHC_sf"/>
</dbReference>
<evidence type="ECO:0000313" key="10">
    <source>
        <dbReference type="Proteomes" id="UP000188320"/>
    </source>
</evidence>
<proteinExistence type="predicted"/>
<organism evidence="9 10">
    <name type="scientific">Zancudomyces culisetae</name>
    <name type="common">Gut fungus</name>
    <name type="synonym">Smittium culisetae</name>
    <dbReference type="NCBI Taxonomy" id="1213189"/>
    <lineage>
        <taxon>Eukaryota</taxon>
        <taxon>Fungi</taxon>
        <taxon>Fungi incertae sedis</taxon>
        <taxon>Zoopagomycota</taxon>
        <taxon>Kickxellomycotina</taxon>
        <taxon>Harpellomycetes</taxon>
        <taxon>Harpellales</taxon>
        <taxon>Legeriomycetaceae</taxon>
        <taxon>Zancudomyces</taxon>
    </lineage>
</organism>
<dbReference type="Pfam" id="PF13975">
    <property type="entry name" value="gag-asp_proteas"/>
    <property type="match status" value="1"/>
</dbReference>
<evidence type="ECO:0000256" key="5">
    <source>
        <dbReference type="PROSITE-ProRule" id="PRU00047"/>
    </source>
</evidence>
<accession>A0A1R1PDS9</accession>
<dbReference type="InterPro" id="IPR001878">
    <property type="entry name" value="Znf_CCHC"/>
</dbReference>
<evidence type="ECO:0000256" key="3">
    <source>
        <dbReference type="ARBA" id="ARBA00022722"/>
    </source>
</evidence>
<dbReference type="PANTHER" id="PTHR37984">
    <property type="entry name" value="PROTEIN CBG26694"/>
    <property type="match status" value="1"/>
</dbReference>
<dbReference type="GO" id="GO:0005634">
    <property type="term" value="C:nucleus"/>
    <property type="evidence" value="ECO:0007669"/>
    <property type="project" value="UniProtKB-ARBA"/>
</dbReference>
<dbReference type="GO" id="GO:0004519">
    <property type="term" value="F:endonuclease activity"/>
    <property type="evidence" value="ECO:0007669"/>
    <property type="project" value="UniProtKB-KW"/>
</dbReference>
<dbReference type="InterPro" id="IPR036397">
    <property type="entry name" value="RNaseH_sf"/>
</dbReference>
<dbReference type="SMART" id="SM00343">
    <property type="entry name" value="ZnF_C2HC"/>
    <property type="match status" value="1"/>
</dbReference>
<dbReference type="SUPFAM" id="SSF50630">
    <property type="entry name" value="Acid proteases"/>
    <property type="match status" value="2"/>
</dbReference>
<feature type="region of interest" description="Disordered" evidence="6">
    <location>
        <begin position="840"/>
        <end position="866"/>
    </location>
</feature>
<feature type="compositionally biased region" description="Basic and acidic residues" evidence="6">
    <location>
        <begin position="165"/>
        <end position="177"/>
    </location>
</feature>
<feature type="compositionally biased region" description="Basic and acidic residues" evidence="6">
    <location>
        <begin position="851"/>
        <end position="864"/>
    </location>
</feature>
<dbReference type="GO" id="GO:0003676">
    <property type="term" value="F:nucleic acid binding"/>
    <property type="evidence" value="ECO:0007669"/>
    <property type="project" value="InterPro"/>
</dbReference>
<dbReference type="Proteomes" id="UP000188320">
    <property type="component" value="Unassembled WGS sequence"/>
</dbReference>
<evidence type="ECO:0000313" key="9">
    <source>
        <dbReference type="EMBL" id="OMH79079.1"/>
    </source>
</evidence>
<comment type="caution">
    <text evidence="9">The sequence shown here is derived from an EMBL/GenBank/DDBJ whole genome shotgun (WGS) entry which is preliminary data.</text>
</comment>
<keyword evidence="4" id="KW-0255">Endonuclease</keyword>
<dbReference type="GO" id="GO:0015074">
    <property type="term" value="P:DNA integration"/>
    <property type="evidence" value="ECO:0007669"/>
    <property type="project" value="InterPro"/>
</dbReference>
<dbReference type="InterPro" id="IPR041588">
    <property type="entry name" value="Integrase_H2C2"/>
</dbReference>
<feature type="region of interest" description="Disordered" evidence="6">
    <location>
        <begin position="153"/>
        <end position="190"/>
    </location>
</feature>
<keyword evidence="5" id="KW-0479">Metal-binding</keyword>
<protein>
    <submittedName>
        <fullName evidence="9">Retrovirus-related Pol polyprotein from transposon</fullName>
    </submittedName>
</protein>
<dbReference type="GO" id="GO:0016779">
    <property type="term" value="F:nucleotidyltransferase activity"/>
    <property type="evidence" value="ECO:0007669"/>
    <property type="project" value="UniProtKB-KW"/>
</dbReference>
<keyword evidence="4" id="KW-0378">Hydrolase</keyword>
<dbReference type="Gene3D" id="2.40.70.10">
    <property type="entry name" value="Acid Proteases"/>
    <property type="match status" value="2"/>
</dbReference>
<dbReference type="Pfam" id="PF00665">
    <property type="entry name" value="rve"/>
    <property type="match status" value="1"/>
</dbReference>